<dbReference type="PANTHER" id="PTHR23074:SF81">
    <property type="entry name" value="26S PROTEASOME SUBUNIT YTA6-RELATED"/>
    <property type="match status" value="1"/>
</dbReference>
<dbReference type="Pfam" id="PF00004">
    <property type="entry name" value="AAA"/>
    <property type="match status" value="1"/>
</dbReference>
<dbReference type="SUPFAM" id="SSF52540">
    <property type="entry name" value="P-loop containing nucleoside triphosphate hydrolases"/>
    <property type="match status" value="1"/>
</dbReference>
<name>A0AAV5QJR0_9ASCO</name>
<dbReference type="GO" id="GO:0016887">
    <property type="term" value="F:ATP hydrolysis activity"/>
    <property type="evidence" value="ECO:0007669"/>
    <property type="project" value="InterPro"/>
</dbReference>
<feature type="region of interest" description="Disordered" evidence="3">
    <location>
        <begin position="255"/>
        <end position="315"/>
    </location>
</feature>
<feature type="region of interest" description="Disordered" evidence="3">
    <location>
        <begin position="485"/>
        <end position="521"/>
    </location>
</feature>
<organism evidence="5 6">
    <name type="scientific">Saccharomycopsis crataegensis</name>
    <dbReference type="NCBI Taxonomy" id="43959"/>
    <lineage>
        <taxon>Eukaryota</taxon>
        <taxon>Fungi</taxon>
        <taxon>Dikarya</taxon>
        <taxon>Ascomycota</taxon>
        <taxon>Saccharomycotina</taxon>
        <taxon>Saccharomycetes</taxon>
        <taxon>Saccharomycopsidaceae</taxon>
        <taxon>Saccharomycopsis</taxon>
    </lineage>
</organism>
<dbReference type="PANTHER" id="PTHR23074">
    <property type="entry name" value="AAA DOMAIN-CONTAINING"/>
    <property type="match status" value="1"/>
</dbReference>
<feature type="compositionally biased region" description="Low complexity" evidence="3">
    <location>
        <begin position="488"/>
        <end position="500"/>
    </location>
</feature>
<keyword evidence="6" id="KW-1185">Reference proteome</keyword>
<gene>
    <name evidence="5" type="ORF">DASC09_017030</name>
</gene>
<evidence type="ECO:0000259" key="4">
    <source>
        <dbReference type="Pfam" id="PF00004"/>
    </source>
</evidence>
<accession>A0AAV5QJR0</accession>
<dbReference type="InterPro" id="IPR003959">
    <property type="entry name" value="ATPase_AAA_core"/>
</dbReference>
<feature type="compositionally biased region" description="Polar residues" evidence="3">
    <location>
        <begin position="255"/>
        <end position="269"/>
    </location>
</feature>
<evidence type="ECO:0000256" key="3">
    <source>
        <dbReference type="SAM" id="MobiDB-lite"/>
    </source>
</evidence>
<proteinExistence type="predicted"/>
<keyword evidence="1" id="KW-0547">Nucleotide-binding</keyword>
<reference evidence="5 6" key="1">
    <citation type="journal article" date="2023" name="Elife">
        <title>Identification of key yeast species and microbe-microbe interactions impacting larval growth of Drosophila in the wild.</title>
        <authorList>
            <person name="Mure A."/>
            <person name="Sugiura Y."/>
            <person name="Maeda R."/>
            <person name="Honda K."/>
            <person name="Sakurai N."/>
            <person name="Takahashi Y."/>
            <person name="Watada M."/>
            <person name="Katoh T."/>
            <person name="Gotoh A."/>
            <person name="Gotoh Y."/>
            <person name="Taniguchi I."/>
            <person name="Nakamura K."/>
            <person name="Hayashi T."/>
            <person name="Katayama T."/>
            <person name="Uemura T."/>
            <person name="Hattori Y."/>
        </authorList>
    </citation>
    <scope>NUCLEOTIDE SEQUENCE [LARGE SCALE GENOMIC DNA]</scope>
    <source>
        <strain evidence="5 6">SC-9</strain>
    </source>
</reference>
<feature type="region of interest" description="Disordered" evidence="3">
    <location>
        <begin position="856"/>
        <end position="876"/>
    </location>
</feature>
<dbReference type="InterPro" id="IPR027417">
    <property type="entry name" value="P-loop_NTPase"/>
</dbReference>
<dbReference type="InterPro" id="IPR050304">
    <property type="entry name" value="MT-severing_AAA_ATPase"/>
</dbReference>
<dbReference type="Gene3D" id="1.10.8.60">
    <property type="match status" value="1"/>
</dbReference>
<feature type="compositionally biased region" description="Basic and acidic residues" evidence="3">
    <location>
        <begin position="867"/>
        <end position="876"/>
    </location>
</feature>
<evidence type="ECO:0000313" key="5">
    <source>
        <dbReference type="EMBL" id="GMM34378.1"/>
    </source>
</evidence>
<dbReference type="GO" id="GO:0005524">
    <property type="term" value="F:ATP binding"/>
    <property type="evidence" value="ECO:0007669"/>
    <property type="project" value="UniProtKB-KW"/>
</dbReference>
<protein>
    <recommendedName>
        <fullName evidence="4">ATPase AAA-type core domain-containing protein</fullName>
    </recommendedName>
</protein>
<feature type="compositionally biased region" description="Polar residues" evidence="3">
    <location>
        <begin position="856"/>
        <end position="866"/>
    </location>
</feature>
<evidence type="ECO:0000256" key="1">
    <source>
        <dbReference type="ARBA" id="ARBA00022741"/>
    </source>
</evidence>
<feature type="compositionally biased region" description="Low complexity" evidence="3">
    <location>
        <begin position="277"/>
        <end position="290"/>
    </location>
</feature>
<evidence type="ECO:0000313" key="6">
    <source>
        <dbReference type="Proteomes" id="UP001360560"/>
    </source>
</evidence>
<comment type="caution">
    <text evidence="5">The sequence shown here is derived from an EMBL/GenBank/DDBJ whole genome shotgun (WGS) entry which is preliminary data.</text>
</comment>
<dbReference type="GeneID" id="90072357"/>
<feature type="compositionally biased region" description="Low complexity" evidence="3">
    <location>
        <begin position="1317"/>
        <end position="1328"/>
    </location>
</feature>
<dbReference type="Proteomes" id="UP001360560">
    <property type="component" value="Unassembled WGS sequence"/>
</dbReference>
<dbReference type="Gene3D" id="3.40.50.300">
    <property type="entry name" value="P-loop containing nucleotide triphosphate hydrolases"/>
    <property type="match status" value="1"/>
</dbReference>
<keyword evidence="2" id="KW-0067">ATP-binding</keyword>
<feature type="region of interest" description="Disordered" evidence="3">
    <location>
        <begin position="1312"/>
        <end position="1331"/>
    </location>
</feature>
<feature type="compositionally biased region" description="Polar residues" evidence="3">
    <location>
        <begin position="291"/>
        <end position="302"/>
    </location>
</feature>
<feature type="region of interest" description="Disordered" evidence="3">
    <location>
        <begin position="1110"/>
        <end position="1134"/>
    </location>
</feature>
<feature type="domain" description="ATPase AAA-type core" evidence="4">
    <location>
        <begin position="1223"/>
        <end position="1368"/>
    </location>
</feature>
<dbReference type="EMBL" id="BTFZ01000002">
    <property type="protein sequence ID" value="GMM34378.1"/>
    <property type="molecule type" value="Genomic_DNA"/>
</dbReference>
<feature type="region of interest" description="Disordered" evidence="3">
    <location>
        <begin position="112"/>
        <end position="133"/>
    </location>
</feature>
<sequence>MNFPISTKYSFVRNIDDCYRLCYTLAQECVLFEIRNDYEKAYKKWMNLHTFITSSISSFKKHFPMKLLDNSKRNMDPIEFDLFQSLSNLDKQAINGAHLCFEIIVRSKLPKENDGNAHHHTYSGGNNPAIFHEPQNMESNKYHTPANSGVKDYHKRMQISTATTLSGQKNDTFTPQSHSTNATSTQLNSNHSGFIPASITDRNITLLSEPRINLMNYNESNNDFTEDGASIIASKSLQMNDSSPIHSEICSSLNTDFEEGSSSTKSNNTARDHDINENSNINSRSESTSNQTHHPGSTNTALKTVPPGNNKKPIISHSNQLATISKHDVKSAQIINNQPTTVRPTHQYGTSKSLNEPIVHSTESKGNSIPTPSNKDLHSAFRLSIPSEYHTDIFDNKVKQQAFDDLLYSGKNTLQPNRLLDFDIAAPMVYLSPMDYHKSRESRLRKSMSDSDLLSARVSSVYTSQSNLLGDIVSMVESYEEENKGTASISSSLSRSSASSCVDDMESNSSTDNETHGKCGNNQLYEQAKNNIILEIAPGRGEEHRIVEHYQTDPKYNALLTDDFCDEPEGSEQQLTQNEEKEMNHRTGNNSNRLNEIMNGVHNSNNIHDFVAPLSMNTLLEHKRSSDTLKKLMDELHLEKGEFKDEEDNATIFTELDTLTAPHIRNYSHPRNSRATNSSNRCINNIGIDMGHFGIEQEFSAIDLLKSSNHSSMILSDIHGPPGTLKSVRSYQGSLYRNTFGSTANLLDIPFSDLPQGEFQVNEIPEQIFDNWPTAEIPNHKQTMEVGKIEKRIAIEDATINNFESVEDDVKEQQEFSAAYSESVLSASVIEKVEDEYRQPQTNRDDELETNACMITNGSTLPSQSKQNKEMLRSRKPEQDFMKEKIKTEFSRIPNVMKIISNDTPVSRNKNFGNGYTISNSDYSNKSGVTLNVKLETTCLQAIQISPTFSHPTKFGKPPQDAFVKGKINNDGAQSLGTTLTKFNDTMINSDVFSFKEPSAPHSSKSRPFIRQKLNLPPLPRTEKTKNFNKQQVIKGMQKTLEIEKAKYLNHLDRKDGNGMKLVFGLNGTNEKSNYGAQIAKTSPIVTFFSANSLVSGIATPNGASLVASERSTIKNPSRKPQMVTASGGESTYSTYSTKKKTKEKIEKLLSDTSNYTSGEVDERTCRSLLKIALHNDNNKISLTDLVGIVSSSTKKSLKETLIFPFLRPDLFDGLLSETVKSMLFYGPPGNRQGMIAKAVARECKCVPLVIDTASLVTHEKFVKSLFLLARKMSPITIVLENIDLLFERKPEVARVKARFFKEWKRMLRLHTGGKKSGTSSSSSSSSTPLSPDFNIGSDWKQDVRVLLLATTNKPWVIDEASCEMFGNKQYIAIPDFETRNAFFKDLVNTQQQYSLKDVDFRILSTMTSGYSIDDMSRLVKEASMGPLRQLGDDLITTSKQDIRPVGMQDFHNGLRVVKKSASMDTIQRFENWGH</sequence>
<dbReference type="FunFam" id="1.10.8.60:FF:000022">
    <property type="entry name" value="Fidgetin like 1"/>
    <property type="match status" value="1"/>
</dbReference>
<feature type="region of interest" description="Disordered" evidence="3">
    <location>
        <begin position="162"/>
        <end position="189"/>
    </location>
</feature>
<evidence type="ECO:0000256" key="2">
    <source>
        <dbReference type="ARBA" id="ARBA00022840"/>
    </source>
</evidence>
<dbReference type="RefSeq" id="XP_064851378.1">
    <property type="nucleotide sequence ID" value="XM_064995306.1"/>
</dbReference>